<accession>A0A288WJ66</accession>
<dbReference type="InterPro" id="IPR057251">
    <property type="entry name" value="FP_C"/>
</dbReference>
<reference evidence="3" key="1">
    <citation type="submission" date="2016-09" db="EMBL/GenBank/DDBJ databases">
        <title>Genome-wide Diversity of Wild Populations of Erinnyis ello granulovirus (ErelGV).</title>
        <authorList>
            <person name="Brito A.F."/>
            <person name="Melo F.L."/>
            <person name="Ardisson-Araujo D.M.P."/>
            <person name="Sihler W."/>
            <person name="Souza M.L."/>
            <person name="Ribeiro B.M."/>
        </authorList>
    </citation>
    <scope>NUCLEOTIDE SEQUENCE</scope>
    <source>
        <strain evidence="3">ErelGV-PA</strain>
    </source>
</reference>
<feature type="domain" description="FP protein C-terminal" evidence="2">
    <location>
        <begin position="102"/>
        <end position="151"/>
    </location>
</feature>
<evidence type="ECO:0000313" key="3">
    <source>
        <dbReference type="EMBL" id="ARX72102.1"/>
    </source>
</evidence>
<evidence type="ECO:0000259" key="2">
    <source>
        <dbReference type="Pfam" id="PF25298"/>
    </source>
</evidence>
<evidence type="ECO:0000259" key="1">
    <source>
        <dbReference type="Pfam" id="PF03258"/>
    </source>
</evidence>
<gene>
    <name evidence="3" type="primary">FP</name>
    <name evidence="3" type="synonym">FP-25k</name>
    <name evidence="3" type="ORF">EREL_113</name>
</gene>
<protein>
    <submittedName>
        <fullName evidence="3">Few polyhedra</fullName>
    </submittedName>
</protein>
<dbReference type="InterPro" id="IPR004941">
    <property type="entry name" value="FP_N"/>
</dbReference>
<proteinExistence type="predicted"/>
<organism evidence="3">
    <name type="scientific">Erinnyis ello granulovirus</name>
    <dbReference type="NCBI Taxonomy" id="307444"/>
    <lineage>
        <taxon>Viruses</taxon>
        <taxon>Viruses incertae sedis</taxon>
        <taxon>Naldaviricetes</taxon>
        <taxon>Lefavirales</taxon>
        <taxon>Baculoviridae</taxon>
        <taxon>Betabaculovirus</taxon>
        <taxon>Betabaculovirus erellonis</taxon>
    </lineage>
</organism>
<dbReference type="Pfam" id="PF03258">
    <property type="entry name" value="Baculo_FP"/>
    <property type="match status" value="1"/>
</dbReference>
<sequence>MQQQQRCVSSSQNDIDKCVEIFGLGHWNDYDECLRVICEQLDLNINDVQMYSIKGNALLVKLVNERVVNEWERKSREKRLRMHDIVDNGGDTKIKVFAAAPTKFKLLLHTVRKTLPNFKYIWIGKRGVMVRQKSRSQIHIVKNETDIDYLKSFY</sequence>
<dbReference type="EMBL" id="KX859084">
    <property type="protein sequence ID" value="ARX72102.1"/>
    <property type="molecule type" value="Genomic_DNA"/>
</dbReference>
<dbReference type="Pfam" id="PF25298">
    <property type="entry name" value="Baculo_FP_2nd"/>
    <property type="match status" value="1"/>
</dbReference>
<feature type="domain" description="FP protein N-terminal" evidence="1">
    <location>
        <begin position="16"/>
        <end position="98"/>
    </location>
</feature>
<name>A0A288WJ66_9BBAC</name>